<feature type="region of interest" description="Disordered" evidence="1">
    <location>
        <begin position="35"/>
        <end position="58"/>
    </location>
</feature>
<feature type="compositionally biased region" description="Basic and acidic residues" evidence="1">
    <location>
        <begin position="35"/>
        <end position="56"/>
    </location>
</feature>
<evidence type="ECO:0000313" key="2">
    <source>
        <dbReference type="EMBL" id="GAF82017.1"/>
    </source>
</evidence>
<protein>
    <submittedName>
        <fullName evidence="2">Uncharacterized protein</fullName>
    </submittedName>
</protein>
<gene>
    <name evidence="2" type="ORF">S01H1_06559</name>
</gene>
<name>X0T1I9_9ZZZZ</name>
<organism evidence="2">
    <name type="scientific">marine sediment metagenome</name>
    <dbReference type="NCBI Taxonomy" id="412755"/>
    <lineage>
        <taxon>unclassified sequences</taxon>
        <taxon>metagenomes</taxon>
        <taxon>ecological metagenomes</taxon>
    </lineage>
</organism>
<dbReference type="AlphaFoldDB" id="X0T1I9"/>
<reference evidence="2" key="1">
    <citation type="journal article" date="2014" name="Front. Microbiol.">
        <title>High frequency of phylogenetically diverse reductive dehalogenase-homologous genes in deep subseafloor sedimentary metagenomes.</title>
        <authorList>
            <person name="Kawai M."/>
            <person name="Futagami T."/>
            <person name="Toyoda A."/>
            <person name="Takaki Y."/>
            <person name="Nishi S."/>
            <person name="Hori S."/>
            <person name="Arai W."/>
            <person name="Tsubouchi T."/>
            <person name="Morono Y."/>
            <person name="Uchiyama I."/>
            <person name="Ito T."/>
            <person name="Fujiyama A."/>
            <person name="Inagaki F."/>
            <person name="Takami H."/>
        </authorList>
    </citation>
    <scope>NUCLEOTIDE SEQUENCE</scope>
    <source>
        <strain evidence="2">Expedition CK06-06</strain>
    </source>
</reference>
<dbReference type="EMBL" id="BARS01003382">
    <property type="protein sequence ID" value="GAF82017.1"/>
    <property type="molecule type" value="Genomic_DNA"/>
</dbReference>
<proteinExistence type="predicted"/>
<comment type="caution">
    <text evidence="2">The sequence shown here is derived from an EMBL/GenBank/DDBJ whole genome shotgun (WGS) entry which is preliminary data.</text>
</comment>
<evidence type="ECO:0000256" key="1">
    <source>
        <dbReference type="SAM" id="MobiDB-lite"/>
    </source>
</evidence>
<sequence length="83" mass="9669">MHKTYKDVYDDILSDRNLTEGMMRNDPRALAEWNKKMTGGEKPPPDYEEMTERMESGEWPVEQIEQKRKEVMGLSESSEADGD</sequence>
<accession>X0T1I9</accession>